<dbReference type="Pfam" id="PF11004">
    <property type="entry name" value="Kdo_hydroxy"/>
    <property type="match status" value="1"/>
</dbReference>
<dbReference type="AlphaFoldDB" id="A0A5E6MBQ6"/>
<reference evidence="1" key="1">
    <citation type="submission" date="2019-09" db="EMBL/GenBank/DDBJ databases">
        <authorList>
            <person name="Cremers G."/>
        </authorList>
    </citation>
    <scope>NUCLEOTIDE SEQUENCE [LARGE SCALE GENOMIC DNA]</scope>
    <source>
        <strain evidence="1">3B</strain>
    </source>
</reference>
<dbReference type="Proteomes" id="UP000381693">
    <property type="component" value="Unassembled WGS sequence"/>
</dbReference>
<proteinExistence type="predicted"/>
<dbReference type="OrthoDB" id="21302at2"/>
<dbReference type="EMBL" id="CABFUZ020000132">
    <property type="protein sequence ID" value="VVM06855.1"/>
    <property type="molecule type" value="Genomic_DNA"/>
</dbReference>
<evidence type="ECO:0008006" key="3">
    <source>
        <dbReference type="Google" id="ProtNLM"/>
    </source>
</evidence>
<evidence type="ECO:0000313" key="2">
    <source>
        <dbReference type="Proteomes" id="UP000381693"/>
    </source>
</evidence>
<dbReference type="InterPro" id="IPR021266">
    <property type="entry name" value="Kdo_hydroxlase"/>
</dbReference>
<organism evidence="1 2">
    <name type="scientific">Methylacidimicrobium cyclopophantes</name>
    <dbReference type="NCBI Taxonomy" id="1041766"/>
    <lineage>
        <taxon>Bacteria</taxon>
        <taxon>Pseudomonadati</taxon>
        <taxon>Verrucomicrobiota</taxon>
        <taxon>Methylacidimicrobium</taxon>
    </lineage>
</organism>
<protein>
    <recommendedName>
        <fullName evidence="3">3-deoxy-D-manno-oct-2-ulosonic acid (Kdo) hydroxylase</fullName>
    </recommendedName>
</protein>
<accession>A0A5E6MBQ6</accession>
<name>A0A5E6MBQ6_9BACT</name>
<comment type="caution">
    <text evidence="1">The sequence shown here is derived from an EMBL/GenBank/DDBJ whole genome shotgun (WGS) entry which is preliminary data.</text>
</comment>
<gene>
    <name evidence="1" type="ORF">MAMC_01295</name>
</gene>
<sequence length="296" mass="33624">MNSIIELAAESWTQAVPSEVQERAIEELEAGKVLYFPRLAFELLPEEGIFLQSRWSSGGAKNISFERETGKIWGVSGNESEKTALSRMLRRYADSTREFLQNLLPTYAPSLYQARTSFRPIEISGRPTSYRKDDARLHVDAFPSRPTGGRRILRVFCNVNPEGKPRCWRIGEGFREYAQRFAPRVPAPIPGSRFLLSLVGATKGYRSLYDHYMLGLHDQGKLDTEYQQQSPQEAFPFPPGSTWMCFTDQALHAVDSGQYLLEQTFHLPRAALRHPERSPLTVLEEIIGRPLCASSR</sequence>
<keyword evidence="2" id="KW-1185">Reference proteome</keyword>
<evidence type="ECO:0000313" key="1">
    <source>
        <dbReference type="EMBL" id="VVM06855.1"/>
    </source>
</evidence>
<dbReference type="RefSeq" id="WP_142525310.1">
    <property type="nucleotide sequence ID" value="NZ_CABFUZ020000132.1"/>
</dbReference>